<comment type="caution">
    <text evidence="2">The sequence shown here is derived from an EMBL/GenBank/DDBJ whole genome shotgun (WGS) entry which is preliminary data.</text>
</comment>
<gene>
    <name evidence="2" type="ORF">ABCS64_09655</name>
</gene>
<feature type="region of interest" description="Disordered" evidence="1">
    <location>
        <begin position="1"/>
        <end position="21"/>
    </location>
</feature>
<name>A0ABV4UG38_9RHOO</name>
<dbReference type="RefSeq" id="WP_418891623.1">
    <property type="nucleotide sequence ID" value="NZ_JBEUWX010000002.1"/>
</dbReference>
<dbReference type="Proteomes" id="UP001574673">
    <property type="component" value="Unassembled WGS sequence"/>
</dbReference>
<dbReference type="EMBL" id="JBEUWX010000002">
    <property type="protein sequence ID" value="MFA9950576.1"/>
    <property type="molecule type" value="Genomic_DNA"/>
</dbReference>
<evidence type="ECO:0000313" key="2">
    <source>
        <dbReference type="EMBL" id="MFA9950576.1"/>
    </source>
</evidence>
<sequence>MGGASAITGGRRKENHNTGGNRTARVVALYVHYPNYEDDLPHRKLLNHSVKRSGIQPTRAKRNREMNLNHSDIAKRIGSAIVKCRQQSRPMQEQVAMLYIGKARSRFAHEIRPVYAQRRTPARTGSQGGMPYKQRRIITIPGIKLRRRRIENSTDSSAKRANAVPILFGTTIQSAIHP</sequence>
<protein>
    <submittedName>
        <fullName evidence="2">Uncharacterized protein</fullName>
    </submittedName>
</protein>
<evidence type="ECO:0000313" key="3">
    <source>
        <dbReference type="Proteomes" id="UP001574673"/>
    </source>
</evidence>
<proteinExistence type="predicted"/>
<organism evidence="2 3">
    <name type="scientific">Dentiradicibacter hellwigii</name>
    <dbReference type="NCBI Taxonomy" id="3149053"/>
    <lineage>
        <taxon>Bacteria</taxon>
        <taxon>Pseudomonadati</taxon>
        <taxon>Pseudomonadota</taxon>
        <taxon>Betaproteobacteria</taxon>
        <taxon>Rhodocyclales</taxon>
        <taxon>Rhodocyclaceae</taxon>
        <taxon>Dentiradicibacter</taxon>
    </lineage>
</organism>
<evidence type="ECO:0000256" key="1">
    <source>
        <dbReference type="SAM" id="MobiDB-lite"/>
    </source>
</evidence>
<reference evidence="3" key="1">
    <citation type="submission" date="2024-06" db="EMBL/GenBank/DDBJ databases">
        <title>Radixoralia hellwigii gen. nov., sp nov., isolated from a root canal in the human oral cavity.</title>
        <authorList>
            <person name="Bartsch S."/>
            <person name="Wittmer A."/>
            <person name="Schulz A.-K."/>
            <person name="Neumann-Schaal M."/>
            <person name="Wolf J."/>
            <person name="Gronow S."/>
            <person name="Tennert C."/>
            <person name="Haecker G."/>
            <person name="Cieplik F."/>
            <person name="Al-Ahmad A."/>
        </authorList>
    </citation>
    <scope>NUCLEOTIDE SEQUENCE [LARGE SCALE GENOMIC DNA]</scope>
    <source>
        <strain evidence="3">Wk13</strain>
    </source>
</reference>
<keyword evidence="3" id="KW-1185">Reference proteome</keyword>
<accession>A0ABV4UG38</accession>